<feature type="active site" description="Nucleophile" evidence="7">
    <location>
        <position position="284"/>
    </location>
</feature>
<dbReference type="InterPro" id="IPR006047">
    <property type="entry name" value="GH13_cat_dom"/>
</dbReference>
<dbReference type="Gene3D" id="2.60.40.10">
    <property type="entry name" value="Immunoglobulins"/>
    <property type="match status" value="1"/>
</dbReference>
<keyword evidence="10" id="KW-1185">Reference proteome</keyword>
<dbReference type="InterPro" id="IPR017853">
    <property type="entry name" value="GH"/>
</dbReference>
<evidence type="ECO:0000256" key="4">
    <source>
        <dbReference type="ARBA" id="ARBA00012541"/>
    </source>
</evidence>
<dbReference type="GO" id="GO:0004553">
    <property type="term" value="F:hydrolase activity, hydrolyzing O-glycosyl compounds"/>
    <property type="evidence" value="ECO:0007669"/>
    <property type="project" value="InterPro"/>
</dbReference>
<keyword evidence="9" id="KW-0328">Glycosyltransferase</keyword>
<dbReference type="SUPFAM" id="SSF51011">
    <property type="entry name" value="Glycosyl hydrolase domain"/>
    <property type="match status" value="1"/>
</dbReference>
<dbReference type="EC" id="2.4.1.18" evidence="4"/>
<name>A0A518KCU2_9BACT</name>
<evidence type="ECO:0000256" key="2">
    <source>
        <dbReference type="ARBA" id="ARBA00002953"/>
    </source>
</evidence>
<sequence length="602" mass="68376">MVAMIGLSTQPMGATLVEGGAIFRLWAPHAERVAVVGDFNDWDDEASPLNAGSNGTWEGSVEGAAAGHAYKFVIWNGKKRLERTDPYARQVTNSVGESLLYDPAFDWQGDSFKIASRNRLVIYELHVGTFHRPEENQVGSFADVIDKLEYLQWLGVNAIEVMPTAEFAGDFSWGYNPAHPFAVESAYGGPNGLKELVREAHKHGIAVLMDVVYNHFGPSDLDLWQFDGWSDHDKGGIYFYNDHRSSTPWGDTRPDYGRGEVRQYLFDNAMMWLEEYHMDGLRYDMTLYMRSIDGDESRTIPEGWSLAQWINREIRARYPEKITIAEDLRNNDAITKPEKWGGANFHCQWDAEFVHPVRAALTEVKDEHRSMTAVREALTYRYNHDAFERVVYTESHDEVANGKARIPSEVNPDDPECWAARKRATLGVCLMMTAPGVPMLFQGQEFLRDGWFQDTRPIDWEKADEHNGVVTMVRDLIRLRLDRDGFTRGLTGQRIEVHHLNHSDKVVAFRRWGEGGAGDDTLCIANFSSRKLENYRVGVVRSGVWKIRFNSDASFYDDPGKDEPPCVDVGDLKVEDLPYDGVNHSATLTLPPYSMLIFSQDE</sequence>
<comment type="similarity">
    <text evidence="3">Belongs to the glycosyl hydrolase 13 family. GlgB subfamily.</text>
</comment>
<evidence type="ECO:0000313" key="9">
    <source>
        <dbReference type="EMBL" id="QDV75607.1"/>
    </source>
</evidence>
<evidence type="ECO:0000256" key="3">
    <source>
        <dbReference type="ARBA" id="ARBA00009000"/>
    </source>
</evidence>
<dbReference type="GO" id="GO:0003844">
    <property type="term" value="F:1,4-alpha-glucan branching enzyme activity"/>
    <property type="evidence" value="ECO:0007669"/>
    <property type="project" value="UniProtKB-EC"/>
</dbReference>
<dbReference type="KEGG" id="bmei:Spa11_38270"/>
<dbReference type="Gene3D" id="2.60.40.1180">
    <property type="entry name" value="Golgi alpha-mannosidase II"/>
    <property type="match status" value="1"/>
</dbReference>
<evidence type="ECO:0000256" key="5">
    <source>
        <dbReference type="ARBA" id="ARBA00022679"/>
    </source>
</evidence>
<dbReference type="AlphaFoldDB" id="A0A518KCU2"/>
<evidence type="ECO:0000259" key="8">
    <source>
        <dbReference type="SMART" id="SM00642"/>
    </source>
</evidence>
<dbReference type="SUPFAM" id="SSF81296">
    <property type="entry name" value="E set domains"/>
    <property type="match status" value="1"/>
</dbReference>
<feature type="active site" description="Proton donor" evidence="7">
    <location>
        <position position="326"/>
    </location>
</feature>
<dbReference type="CDD" id="cd11325">
    <property type="entry name" value="AmyAc_GTHase"/>
    <property type="match status" value="1"/>
</dbReference>
<dbReference type="InterPro" id="IPR037439">
    <property type="entry name" value="Branching_enzy"/>
</dbReference>
<dbReference type="InterPro" id="IPR013780">
    <property type="entry name" value="Glyco_hydro_b"/>
</dbReference>
<dbReference type="InterPro" id="IPR013783">
    <property type="entry name" value="Ig-like_fold"/>
</dbReference>
<dbReference type="EMBL" id="CP036349">
    <property type="protein sequence ID" value="QDV75607.1"/>
    <property type="molecule type" value="Genomic_DNA"/>
</dbReference>
<dbReference type="InterPro" id="IPR004193">
    <property type="entry name" value="Glyco_hydro_13_N"/>
</dbReference>
<organism evidence="9 10">
    <name type="scientific">Botrimarina mediterranea</name>
    <dbReference type="NCBI Taxonomy" id="2528022"/>
    <lineage>
        <taxon>Bacteria</taxon>
        <taxon>Pseudomonadati</taxon>
        <taxon>Planctomycetota</taxon>
        <taxon>Planctomycetia</taxon>
        <taxon>Pirellulales</taxon>
        <taxon>Lacipirellulaceae</taxon>
        <taxon>Botrimarina</taxon>
    </lineage>
</organism>
<feature type="domain" description="Glycosyl hydrolase family 13 catalytic" evidence="8">
    <location>
        <begin position="124"/>
        <end position="480"/>
    </location>
</feature>
<protein>
    <recommendedName>
        <fullName evidence="4">1,4-alpha-glucan branching enzyme</fullName>
        <ecNumber evidence="4">2.4.1.18</ecNumber>
    </recommendedName>
</protein>
<evidence type="ECO:0000256" key="1">
    <source>
        <dbReference type="ARBA" id="ARBA00000826"/>
    </source>
</evidence>
<dbReference type="Proteomes" id="UP000316426">
    <property type="component" value="Chromosome"/>
</dbReference>
<evidence type="ECO:0000256" key="7">
    <source>
        <dbReference type="PIRSR" id="PIRSR000463-1"/>
    </source>
</evidence>
<dbReference type="PANTHER" id="PTHR43651:SF11">
    <property type="entry name" value="MALTO-OLIGOSYLTREHALOSE TREHALOHYDROLASE"/>
    <property type="match status" value="1"/>
</dbReference>
<dbReference type="GO" id="GO:0005978">
    <property type="term" value="P:glycogen biosynthetic process"/>
    <property type="evidence" value="ECO:0007669"/>
    <property type="project" value="InterPro"/>
</dbReference>
<dbReference type="SUPFAM" id="SSF51445">
    <property type="entry name" value="(Trans)glycosidases"/>
    <property type="match status" value="1"/>
</dbReference>
<dbReference type="InterPro" id="IPR044143">
    <property type="entry name" value="GlgB_N_E_set_prok"/>
</dbReference>
<dbReference type="PANTHER" id="PTHR43651">
    <property type="entry name" value="1,4-ALPHA-GLUCAN-BRANCHING ENZYME"/>
    <property type="match status" value="1"/>
</dbReference>
<dbReference type="GO" id="GO:0043169">
    <property type="term" value="F:cation binding"/>
    <property type="evidence" value="ECO:0007669"/>
    <property type="project" value="InterPro"/>
</dbReference>
<reference evidence="9 10" key="1">
    <citation type="submission" date="2019-02" db="EMBL/GenBank/DDBJ databases">
        <title>Deep-cultivation of Planctomycetes and their phenomic and genomic characterization uncovers novel biology.</title>
        <authorList>
            <person name="Wiegand S."/>
            <person name="Jogler M."/>
            <person name="Boedeker C."/>
            <person name="Pinto D."/>
            <person name="Vollmers J."/>
            <person name="Rivas-Marin E."/>
            <person name="Kohn T."/>
            <person name="Peeters S.H."/>
            <person name="Heuer A."/>
            <person name="Rast P."/>
            <person name="Oberbeckmann S."/>
            <person name="Bunk B."/>
            <person name="Jeske O."/>
            <person name="Meyerdierks A."/>
            <person name="Storesund J.E."/>
            <person name="Kallscheuer N."/>
            <person name="Luecker S."/>
            <person name="Lage O.M."/>
            <person name="Pohl T."/>
            <person name="Merkel B.J."/>
            <person name="Hornburger P."/>
            <person name="Mueller R.-W."/>
            <person name="Bruemmer F."/>
            <person name="Labrenz M."/>
            <person name="Spormann A.M."/>
            <person name="Op den Camp H."/>
            <person name="Overmann J."/>
            <person name="Amann R."/>
            <person name="Jetten M.S.M."/>
            <person name="Mascher T."/>
            <person name="Medema M.H."/>
            <person name="Devos D.P."/>
            <person name="Kaster A.-K."/>
            <person name="Ovreas L."/>
            <person name="Rohde M."/>
            <person name="Galperin M.Y."/>
            <person name="Jogler C."/>
        </authorList>
    </citation>
    <scope>NUCLEOTIDE SEQUENCE [LARGE SCALE GENOMIC DNA]</scope>
    <source>
        <strain evidence="9 10">Spa11</strain>
    </source>
</reference>
<dbReference type="Pfam" id="PF02806">
    <property type="entry name" value="Alpha-amylase_C"/>
    <property type="match status" value="1"/>
</dbReference>
<accession>A0A518KCU2</accession>
<proteinExistence type="inferred from homology"/>
<evidence type="ECO:0000313" key="10">
    <source>
        <dbReference type="Proteomes" id="UP000316426"/>
    </source>
</evidence>
<comment type="catalytic activity">
    <reaction evidence="1">
        <text>Transfers a segment of a (1-&gt;4)-alpha-D-glucan chain to a primary hydroxy group in a similar glucan chain.</text>
        <dbReference type="EC" id="2.4.1.18"/>
    </reaction>
</comment>
<dbReference type="Pfam" id="PF02922">
    <property type="entry name" value="CBM_48"/>
    <property type="match status" value="1"/>
</dbReference>
<dbReference type="InterPro" id="IPR006048">
    <property type="entry name" value="A-amylase/branching_C"/>
</dbReference>
<dbReference type="SMART" id="SM00642">
    <property type="entry name" value="Aamy"/>
    <property type="match status" value="1"/>
</dbReference>
<evidence type="ECO:0000256" key="6">
    <source>
        <dbReference type="ARBA" id="ARBA00023277"/>
    </source>
</evidence>
<gene>
    <name evidence="9" type="primary">glgB_2</name>
    <name evidence="9" type="ORF">Spa11_38270</name>
</gene>
<keyword evidence="6" id="KW-0119">Carbohydrate metabolism</keyword>
<dbReference type="Pfam" id="PF00128">
    <property type="entry name" value="Alpha-amylase"/>
    <property type="match status" value="2"/>
</dbReference>
<dbReference type="InterPro" id="IPR014756">
    <property type="entry name" value="Ig_E-set"/>
</dbReference>
<comment type="function">
    <text evidence="2">Catalyzes the formation of the alpha-1,6-glucosidic linkages in glycogen by scission of a 1,4-alpha-linked oligosaccharide from growing alpha-1,4-glucan chains and the subsequent attachment of the oligosaccharide to the alpha-1,6 position.</text>
</comment>
<dbReference type="PIRSF" id="PIRSF000463">
    <property type="entry name" value="GlgB"/>
    <property type="match status" value="1"/>
</dbReference>
<dbReference type="Gene3D" id="3.20.20.80">
    <property type="entry name" value="Glycosidases"/>
    <property type="match status" value="1"/>
</dbReference>
<keyword evidence="5 9" id="KW-0808">Transferase</keyword>
<dbReference type="CDD" id="cd02855">
    <property type="entry name" value="E_set_GBE_prok_N"/>
    <property type="match status" value="1"/>
</dbReference>